<name>A0A5B7JBE9_PORTR</name>
<proteinExistence type="predicted"/>
<protein>
    <submittedName>
        <fullName evidence="2">Uncharacterized protein</fullName>
    </submittedName>
</protein>
<gene>
    <name evidence="2" type="ORF">E2C01_090433</name>
</gene>
<sequence>MVVVGLSSDGGGGDKGIKGRDGERSEVHQLPVRESFCTVDAETTRESGRFKERQEEYAKENQVTNTQEQRQCKK</sequence>
<feature type="compositionally biased region" description="Polar residues" evidence="1">
    <location>
        <begin position="61"/>
        <end position="74"/>
    </location>
</feature>
<reference evidence="2 3" key="1">
    <citation type="submission" date="2019-05" db="EMBL/GenBank/DDBJ databases">
        <title>Another draft genome of Portunus trituberculatus and its Hox gene families provides insights of decapod evolution.</title>
        <authorList>
            <person name="Jeong J.-H."/>
            <person name="Song I."/>
            <person name="Kim S."/>
            <person name="Choi T."/>
            <person name="Kim D."/>
            <person name="Ryu S."/>
            <person name="Kim W."/>
        </authorList>
    </citation>
    <scope>NUCLEOTIDE SEQUENCE [LARGE SCALE GENOMIC DNA]</scope>
    <source>
        <tissue evidence="2">Muscle</tissue>
    </source>
</reference>
<dbReference type="EMBL" id="VSRR010101435">
    <property type="protein sequence ID" value="MPC95231.1"/>
    <property type="molecule type" value="Genomic_DNA"/>
</dbReference>
<keyword evidence="3" id="KW-1185">Reference proteome</keyword>
<comment type="caution">
    <text evidence="2">The sequence shown here is derived from an EMBL/GenBank/DDBJ whole genome shotgun (WGS) entry which is preliminary data.</text>
</comment>
<feature type="compositionally biased region" description="Basic and acidic residues" evidence="1">
    <location>
        <begin position="42"/>
        <end position="59"/>
    </location>
</feature>
<dbReference type="Proteomes" id="UP000324222">
    <property type="component" value="Unassembled WGS sequence"/>
</dbReference>
<accession>A0A5B7JBE9</accession>
<feature type="compositionally biased region" description="Basic and acidic residues" evidence="1">
    <location>
        <begin position="15"/>
        <end position="27"/>
    </location>
</feature>
<dbReference type="AlphaFoldDB" id="A0A5B7JBE9"/>
<evidence type="ECO:0000313" key="3">
    <source>
        <dbReference type="Proteomes" id="UP000324222"/>
    </source>
</evidence>
<evidence type="ECO:0000256" key="1">
    <source>
        <dbReference type="SAM" id="MobiDB-lite"/>
    </source>
</evidence>
<evidence type="ECO:0000313" key="2">
    <source>
        <dbReference type="EMBL" id="MPC95231.1"/>
    </source>
</evidence>
<feature type="region of interest" description="Disordered" evidence="1">
    <location>
        <begin position="1"/>
        <end position="74"/>
    </location>
</feature>
<organism evidence="2 3">
    <name type="scientific">Portunus trituberculatus</name>
    <name type="common">Swimming crab</name>
    <name type="synonym">Neptunus trituberculatus</name>
    <dbReference type="NCBI Taxonomy" id="210409"/>
    <lineage>
        <taxon>Eukaryota</taxon>
        <taxon>Metazoa</taxon>
        <taxon>Ecdysozoa</taxon>
        <taxon>Arthropoda</taxon>
        <taxon>Crustacea</taxon>
        <taxon>Multicrustacea</taxon>
        <taxon>Malacostraca</taxon>
        <taxon>Eumalacostraca</taxon>
        <taxon>Eucarida</taxon>
        <taxon>Decapoda</taxon>
        <taxon>Pleocyemata</taxon>
        <taxon>Brachyura</taxon>
        <taxon>Eubrachyura</taxon>
        <taxon>Portunoidea</taxon>
        <taxon>Portunidae</taxon>
        <taxon>Portuninae</taxon>
        <taxon>Portunus</taxon>
    </lineage>
</organism>